<sequence length="76" mass="7631">MFAKTGIAGHVVSISNLEFSAPQSCDVAIALASPGAKAHVSPTQNRGGALSLGYPCILGLLSSSPSSFHTSSTKSI</sequence>
<organism evidence="1 2">
    <name type="scientific">Canariomyces notabilis</name>
    <dbReference type="NCBI Taxonomy" id="2074819"/>
    <lineage>
        <taxon>Eukaryota</taxon>
        <taxon>Fungi</taxon>
        <taxon>Dikarya</taxon>
        <taxon>Ascomycota</taxon>
        <taxon>Pezizomycotina</taxon>
        <taxon>Sordariomycetes</taxon>
        <taxon>Sordariomycetidae</taxon>
        <taxon>Sordariales</taxon>
        <taxon>Chaetomiaceae</taxon>
        <taxon>Canariomyces</taxon>
    </lineage>
</organism>
<proteinExistence type="predicted"/>
<dbReference type="RefSeq" id="XP_064665224.1">
    <property type="nucleotide sequence ID" value="XM_064816313.1"/>
</dbReference>
<evidence type="ECO:0000313" key="2">
    <source>
        <dbReference type="Proteomes" id="UP001302812"/>
    </source>
</evidence>
<protein>
    <submittedName>
        <fullName evidence="1">Uncharacterized protein</fullName>
    </submittedName>
</protein>
<evidence type="ECO:0000313" key="1">
    <source>
        <dbReference type="EMBL" id="KAK4107654.1"/>
    </source>
</evidence>
<reference evidence="1" key="2">
    <citation type="submission" date="2023-05" db="EMBL/GenBank/DDBJ databases">
        <authorList>
            <consortium name="Lawrence Berkeley National Laboratory"/>
            <person name="Steindorff A."/>
            <person name="Hensen N."/>
            <person name="Bonometti L."/>
            <person name="Westerberg I."/>
            <person name="Brannstrom I.O."/>
            <person name="Guillou S."/>
            <person name="Cros-Aarteil S."/>
            <person name="Calhoun S."/>
            <person name="Haridas S."/>
            <person name="Kuo A."/>
            <person name="Mondo S."/>
            <person name="Pangilinan J."/>
            <person name="Riley R."/>
            <person name="Labutti K."/>
            <person name="Andreopoulos B."/>
            <person name="Lipzen A."/>
            <person name="Chen C."/>
            <person name="Yanf M."/>
            <person name="Daum C."/>
            <person name="Ng V."/>
            <person name="Clum A."/>
            <person name="Ohm R."/>
            <person name="Martin F."/>
            <person name="Silar P."/>
            <person name="Natvig D."/>
            <person name="Lalanne C."/>
            <person name="Gautier V."/>
            <person name="Ament-Velasquez S.L."/>
            <person name="Kruys A."/>
            <person name="Hutchinson M.I."/>
            <person name="Powell A.J."/>
            <person name="Barry K."/>
            <person name="Miller A.N."/>
            <person name="Grigoriev I.V."/>
            <person name="Debuchy R."/>
            <person name="Gladieux P."/>
            <person name="Thoren M.H."/>
            <person name="Johannesson H."/>
        </authorList>
    </citation>
    <scope>NUCLEOTIDE SEQUENCE</scope>
    <source>
        <strain evidence="1">CBS 508.74</strain>
    </source>
</reference>
<name>A0AAN6T868_9PEZI</name>
<feature type="non-terminal residue" evidence="1">
    <location>
        <position position="76"/>
    </location>
</feature>
<dbReference type="EMBL" id="MU853371">
    <property type="protein sequence ID" value="KAK4107654.1"/>
    <property type="molecule type" value="Genomic_DNA"/>
</dbReference>
<dbReference type="Proteomes" id="UP001302812">
    <property type="component" value="Unassembled WGS sequence"/>
</dbReference>
<dbReference type="GeneID" id="89940438"/>
<keyword evidence="2" id="KW-1185">Reference proteome</keyword>
<gene>
    <name evidence="1" type="ORF">N656DRAFT_785136</name>
</gene>
<comment type="caution">
    <text evidence="1">The sequence shown here is derived from an EMBL/GenBank/DDBJ whole genome shotgun (WGS) entry which is preliminary data.</text>
</comment>
<dbReference type="AlphaFoldDB" id="A0AAN6T868"/>
<reference evidence="1" key="1">
    <citation type="journal article" date="2023" name="Mol. Phylogenet. Evol.">
        <title>Genome-scale phylogeny and comparative genomics of the fungal order Sordariales.</title>
        <authorList>
            <person name="Hensen N."/>
            <person name="Bonometti L."/>
            <person name="Westerberg I."/>
            <person name="Brannstrom I.O."/>
            <person name="Guillou S."/>
            <person name="Cros-Aarteil S."/>
            <person name="Calhoun S."/>
            <person name="Haridas S."/>
            <person name="Kuo A."/>
            <person name="Mondo S."/>
            <person name="Pangilinan J."/>
            <person name="Riley R."/>
            <person name="LaButti K."/>
            <person name="Andreopoulos B."/>
            <person name="Lipzen A."/>
            <person name="Chen C."/>
            <person name="Yan M."/>
            <person name="Daum C."/>
            <person name="Ng V."/>
            <person name="Clum A."/>
            <person name="Steindorff A."/>
            <person name="Ohm R.A."/>
            <person name="Martin F."/>
            <person name="Silar P."/>
            <person name="Natvig D.O."/>
            <person name="Lalanne C."/>
            <person name="Gautier V."/>
            <person name="Ament-Velasquez S.L."/>
            <person name="Kruys A."/>
            <person name="Hutchinson M.I."/>
            <person name="Powell A.J."/>
            <person name="Barry K."/>
            <person name="Miller A.N."/>
            <person name="Grigoriev I.V."/>
            <person name="Debuchy R."/>
            <person name="Gladieux P."/>
            <person name="Hiltunen Thoren M."/>
            <person name="Johannesson H."/>
        </authorList>
    </citation>
    <scope>NUCLEOTIDE SEQUENCE</scope>
    <source>
        <strain evidence="1">CBS 508.74</strain>
    </source>
</reference>
<accession>A0AAN6T868</accession>